<protein>
    <recommendedName>
        <fullName evidence="3">PilZ domain-containing protein</fullName>
    </recommendedName>
</protein>
<organism evidence="1 2">
    <name type="scientific">Sphingobium yanoikuyae ATCC 51230</name>
    <dbReference type="NCBI Taxonomy" id="883163"/>
    <lineage>
        <taxon>Bacteria</taxon>
        <taxon>Pseudomonadati</taxon>
        <taxon>Pseudomonadota</taxon>
        <taxon>Alphaproteobacteria</taxon>
        <taxon>Sphingomonadales</taxon>
        <taxon>Sphingomonadaceae</taxon>
        <taxon>Sphingobium</taxon>
    </lineage>
</organism>
<keyword evidence="2" id="KW-1185">Reference proteome</keyword>
<evidence type="ECO:0000313" key="2">
    <source>
        <dbReference type="Proteomes" id="UP000009887"/>
    </source>
</evidence>
<gene>
    <name evidence="1" type="ORF">HMPREF9718_00557</name>
</gene>
<dbReference type="Proteomes" id="UP000009887">
    <property type="component" value="Unassembled WGS sequence"/>
</dbReference>
<dbReference type="AlphaFoldDB" id="K9D158"/>
<name>K9D158_SPHYA</name>
<dbReference type="RefSeq" id="WP_004207573.1">
    <property type="nucleotide sequence ID" value="NZ_JH992904.1"/>
</dbReference>
<sequence length="85" mass="9331">MNVLGETMGGDIYLAPGTRVRLDSLVNDEGAVTTELGVVVHCWRDDEIGMFDCYVAFFGASFPQGKPEEKPYVLRYAATSLRVIA</sequence>
<reference evidence="1 2" key="1">
    <citation type="submission" date="2012-09" db="EMBL/GenBank/DDBJ databases">
        <title>The Genome Sequence of Sphingobium yanoikuyae ATCC 51230.</title>
        <authorList>
            <consortium name="The Broad Institute Genome Sequencing Platform"/>
            <person name="Earl A."/>
            <person name="Ward D."/>
            <person name="Feldgarden M."/>
            <person name="Gevers D."/>
            <person name="Huys G."/>
            <person name="Walker B."/>
            <person name="Young S.K."/>
            <person name="Zeng Q."/>
            <person name="Gargeya S."/>
            <person name="Fitzgerald M."/>
            <person name="Haas B."/>
            <person name="Abouelleil A."/>
            <person name="Alvarado L."/>
            <person name="Arachchi H.M."/>
            <person name="Berlin A.M."/>
            <person name="Chapman S.B."/>
            <person name="Goldberg J."/>
            <person name="Griggs A."/>
            <person name="Gujja S."/>
            <person name="Hansen M."/>
            <person name="Howarth C."/>
            <person name="Imamovic A."/>
            <person name="Larimer J."/>
            <person name="McCowen C."/>
            <person name="Montmayeur A."/>
            <person name="Murphy C."/>
            <person name="Neiman D."/>
            <person name="Pearson M."/>
            <person name="Priest M."/>
            <person name="Roberts A."/>
            <person name="Saif S."/>
            <person name="Shea T."/>
            <person name="Sisk P."/>
            <person name="Sykes S."/>
            <person name="Wortman J."/>
            <person name="Nusbaum C."/>
            <person name="Birren B."/>
        </authorList>
    </citation>
    <scope>NUCLEOTIDE SEQUENCE [LARGE SCALE GENOMIC DNA]</scope>
    <source>
        <strain evidence="1 2">ATCC 51230</strain>
    </source>
</reference>
<evidence type="ECO:0000313" key="1">
    <source>
        <dbReference type="EMBL" id="EKU76856.1"/>
    </source>
</evidence>
<accession>K9D158</accession>
<comment type="caution">
    <text evidence="1">The sequence shown here is derived from an EMBL/GenBank/DDBJ whole genome shotgun (WGS) entry which is preliminary data.</text>
</comment>
<dbReference type="EMBL" id="AGZU01000005">
    <property type="protein sequence ID" value="EKU76856.1"/>
    <property type="molecule type" value="Genomic_DNA"/>
</dbReference>
<dbReference type="HOGENOM" id="CLU_2511023_0_0_5"/>
<proteinExistence type="predicted"/>
<evidence type="ECO:0008006" key="3">
    <source>
        <dbReference type="Google" id="ProtNLM"/>
    </source>
</evidence>